<dbReference type="SUPFAM" id="SSF53850">
    <property type="entry name" value="Periplasmic binding protein-like II"/>
    <property type="match status" value="1"/>
</dbReference>
<dbReference type="GO" id="GO:1904680">
    <property type="term" value="F:peptide transmembrane transporter activity"/>
    <property type="evidence" value="ECO:0007669"/>
    <property type="project" value="TreeGrafter"/>
</dbReference>
<reference evidence="2" key="1">
    <citation type="submission" date="2020-03" db="EMBL/GenBank/DDBJ databases">
        <title>Spirochaetal bacteria isolated from arthropods constitute a novel genus Entomospira genus novum within the order Spirochaetales.</title>
        <authorList>
            <person name="Grana-Miraglia L."/>
            <person name="Sikutova S."/>
            <person name="Fingerle V."/>
            <person name="Sing A."/>
            <person name="Castillo-Ramirez S."/>
            <person name="Margos G."/>
            <person name="Rudolf I."/>
        </authorList>
    </citation>
    <scope>NUCLEOTIDE SEQUENCE</scope>
    <source>
        <strain evidence="2">BR208</strain>
    </source>
</reference>
<dbReference type="EMBL" id="JAATLK010000002">
    <property type="protein sequence ID" value="NIZ47581.1"/>
    <property type="molecule type" value="Genomic_DNA"/>
</dbReference>
<comment type="caution">
    <text evidence="2">The sequence shown here is derived from an EMBL/GenBank/DDBJ whole genome shotgun (WGS) entry which is preliminary data.</text>
</comment>
<dbReference type="CDD" id="cd00995">
    <property type="entry name" value="PBP2_NikA_DppA_OppA_like"/>
    <property type="match status" value="1"/>
</dbReference>
<name>A0A968KTN9_9SPIO</name>
<dbReference type="PANTHER" id="PTHR30290">
    <property type="entry name" value="PERIPLASMIC BINDING COMPONENT OF ABC TRANSPORTER"/>
    <property type="match status" value="1"/>
</dbReference>
<proteinExistence type="predicted"/>
<organism evidence="2 3">
    <name type="scientific">Entomospira nematocerorum</name>
    <dbReference type="NCBI Taxonomy" id="2719987"/>
    <lineage>
        <taxon>Bacteria</taxon>
        <taxon>Pseudomonadati</taxon>
        <taxon>Spirochaetota</taxon>
        <taxon>Spirochaetia</taxon>
        <taxon>Spirochaetales</taxon>
        <taxon>Spirochaetaceae</taxon>
        <taxon>Entomospira</taxon>
    </lineage>
</organism>
<dbReference type="Gene3D" id="3.40.190.10">
    <property type="entry name" value="Periplasmic binding protein-like II"/>
    <property type="match status" value="1"/>
</dbReference>
<dbReference type="Pfam" id="PF00496">
    <property type="entry name" value="SBP_bac_5"/>
    <property type="match status" value="1"/>
</dbReference>
<dbReference type="Proteomes" id="UP000752013">
    <property type="component" value="Unassembled WGS sequence"/>
</dbReference>
<evidence type="ECO:0000313" key="3">
    <source>
        <dbReference type="Proteomes" id="UP000752013"/>
    </source>
</evidence>
<dbReference type="GO" id="GO:0015833">
    <property type="term" value="P:peptide transport"/>
    <property type="evidence" value="ECO:0007669"/>
    <property type="project" value="TreeGrafter"/>
</dbReference>
<dbReference type="GO" id="GO:0030288">
    <property type="term" value="C:outer membrane-bounded periplasmic space"/>
    <property type="evidence" value="ECO:0007669"/>
    <property type="project" value="UniProtKB-ARBA"/>
</dbReference>
<dbReference type="InterPro" id="IPR039424">
    <property type="entry name" value="SBP_5"/>
</dbReference>
<dbReference type="InterPro" id="IPR000914">
    <property type="entry name" value="SBP_5_dom"/>
</dbReference>
<dbReference type="PROSITE" id="PS51257">
    <property type="entry name" value="PROKAR_LIPOPROTEIN"/>
    <property type="match status" value="1"/>
</dbReference>
<feature type="domain" description="Solute-binding protein family 5" evidence="1">
    <location>
        <begin position="76"/>
        <end position="444"/>
    </location>
</feature>
<sequence>MKHQRISRLLLLIVFLSSCVMLLQYCHRHEDKQDILRYALLHPLQHFDPYYTFDPDVLMVYQHVVESLYKMDSSGKIYPLLAVDLPYMSDDRRSYTITLRDDIFFHNGQEISSEDVAYVFTRMFYADYPSVHKDLYKMIVGASQMLSGNTNELVGIEIHNDKRFTIHLEEPYEHFLANLTLPYAGIYAKRAYLESSYQWGTQVLVGSGSYRWHRLYEQDRLELVRFMSYHGLQPTVDRLVFSFYANATEAIKAYENDQVQMMTISLQNVLHDCPPWLLADLVEVDRIGTLSLLLNDTVGPLQNLLVRQAIALAIDRELLVDIATQNRGIAMYNYLPSIILGSTEESLSPQRNVEKAQALLVEAGYPNGLSITVSYPASSSMERTIWKALAAQLQEIGMKLVLLEVSPQYWQEQKAHGEHLMTLIRLNAYSKDADLLLYPLLHSTMSPVYYRDTIIDQWLETARRSDDGEYRARIYQDIETKIIQEDVILLPLLTLPYYYLIKPYVYYRPLRFSSENLSWAVIGRERERERAYVFTEEGKA</sequence>
<dbReference type="Gene3D" id="3.10.105.10">
    <property type="entry name" value="Dipeptide-binding Protein, Domain 3"/>
    <property type="match status" value="1"/>
</dbReference>
<dbReference type="AlphaFoldDB" id="A0A968KTN9"/>
<accession>A0A968KTN9</accession>
<evidence type="ECO:0000259" key="1">
    <source>
        <dbReference type="Pfam" id="PF00496"/>
    </source>
</evidence>
<dbReference type="RefSeq" id="WP_167704156.1">
    <property type="nucleotide sequence ID" value="NZ_CP118169.1"/>
</dbReference>
<dbReference type="PIRSF" id="PIRSF002741">
    <property type="entry name" value="MppA"/>
    <property type="match status" value="1"/>
</dbReference>
<dbReference type="InterPro" id="IPR030678">
    <property type="entry name" value="Peptide/Ni-bd"/>
</dbReference>
<keyword evidence="3" id="KW-1185">Reference proteome</keyword>
<evidence type="ECO:0000313" key="2">
    <source>
        <dbReference type="EMBL" id="NIZ47581.1"/>
    </source>
</evidence>
<dbReference type="GO" id="GO:0043190">
    <property type="term" value="C:ATP-binding cassette (ABC) transporter complex"/>
    <property type="evidence" value="ECO:0007669"/>
    <property type="project" value="InterPro"/>
</dbReference>
<protein>
    <submittedName>
        <fullName evidence="2">ABC transporter substrate-binding protein</fullName>
    </submittedName>
</protein>
<gene>
    <name evidence="2" type="ORF">HCT46_06625</name>
</gene>